<reference evidence="7 8" key="1">
    <citation type="submission" date="2013-10" db="EMBL/GenBank/DDBJ databases">
        <title>Salinisphaera japonica YTM-1 Genome Sequencing.</title>
        <authorList>
            <person name="Lai Q."/>
            <person name="Li C."/>
            <person name="Shao Z."/>
        </authorList>
    </citation>
    <scope>NUCLEOTIDE SEQUENCE [LARGE SCALE GENOMIC DNA]</scope>
    <source>
        <strain evidence="7 8">YTM-1</strain>
    </source>
</reference>
<evidence type="ECO:0000256" key="2">
    <source>
        <dbReference type="ARBA" id="ARBA00022741"/>
    </source>
</evidence>
<dbReference type="OrthoDB" id="5292475at2"/>
<keyword evidence="2" id="KW-0547">Nucleotide-binding</keyword>
<dbReference type="GO" id="GO:0005524">
    <property type="term" value="F:ATP binding"/>
    <property type="evidence" value="ECO:0007669"/>
    <property type="project" value="UniProtKB-KW"/>
</dbReference>
<evidence type="ECO:0000313" key="8">
    <source>
        <dbReference type="Proteomes" id="UP000285310"/>
    </source>
</evidence>
<dbReference type="PROSITE" id="PS00211">
    <property type="entry name" value="ABC_TRANSPORTER_1"/>
    <property type="match status" value="1"/>
</dbReference>
<evidence type="ECO:0000313" key="7">
    <source>
        <dbReference type="EMBL" id="ROO30753.1"/>
    </source>
</evidence>
<dbReference type="Proteomes" id="UP000285310">
    <property type="component" value="Unassembled WGS sequence"/>
</dbReference>
<proteinExistence type="predicted"/>
<dbReference type="NCBIfam" id="NF010068">
    <property type="entry name" value="PRK13548.1"/>
    <property type="match status" value="1"/>
</dbReference>
<evidence type="ECO:0000256" key="5">
    <source>
        <dbReference type="ARBA" id="ARBA00037066"/>
    </source>
</evidence>
<dbReference type="SUPFAM" id="SSF52540">
    <property type="entry name" value="P-loop containing nucleoside triphosphate hydrolases"/>
    <property type="match status" value="1"/>
</dbReference>
<evidence type="ECO:0000256" key="4">
    <source>
        <dbReference type="ARBA" id="ARBA00022967"/>
    </source>
</evidence>
<dbReference type="PANTHER" id="PTHR42794:SF1">
    <property type="entry name" value="HEMIN IMPORT ATP-BINDING PROTEIN HMUV"/>
    <property type="match status" value="1"/>
</dbReference>
<dbReference type="Pfam" id="PF00005">
    <property type="entry name" value="ABC_tran"/>
    <property type="match status" value="1"/>
</dbReference>
<evidence type="ECO:0000256" key="1">
    <source>
        <dbReference type="ARBA" id="ARBA00022448"/>
    </source>
</evidence>
<keyword evidence="4" id="KW-1278">Translocase</keyword>
<comment type="function">
    <text evidence="5">Part of the ABC transporter complex HmuTUV involved in hemin import. Responsible for energy coupling to the transport system.</text>
</comment>
<protein>
    <submittedName>
        <fullName evidence="7">Hemin ABC transporter ATP-binding protein</fullName>
    </submittedName>
</protein>
<dbReference type="InterPro" id="IPR003439">
    <property type="entry name" value="ABC_transporter-like_ATP-bd"/>
</dbReference>
<comment type="caution">
    <text evidence="7">The sequence shown here is derived from an EMBL/GenBank/DDBJ whole genome shotgun (WGS) entry which is preliminary data.</text>
</comment>
<dbReference type="AlphaFoldDB" id="A0A423PZ08"/>
<dbReference type="InterPro" id="IPR003593">
    <property type="entry name" value="AAA+_ATPase"/>
</dbReference>
<keyword evidence="1" id="KW-0813">Transport</keyword>
<name>A0A423PZ08_9GAMM</name>
<accession>A0A423PZ08</accession>
<dbReference type="InParanoid" id="A0A423PZ08"/>
<sequence length="253" mass="26611">MSLAVRDLYVPDRLHGVDLAVAAGQRLGVIGANGAGKSTLLGAITGDVAARGDVRFADRRLADLGRIERARRVACLAQQQSLAFPFTARQVVALARSPHATGRAVDTAIIAEAAAAMDITHLLARAYTRLSGGERQRVQLARVLAQIWRAEDAGTRLLLLDEPVAALDIGHQSQVMATLARLAADGVAVVFVMHDVSLAAAYADRLIALRAGQVVASGTPAEVVTEAVMADVFAARTRVITHPDTGRPVVLHG</sequence>
<dbReference type="RefSeq" id="WP_123657444.1">
    <property type="nucleotide sequence ID" value="NZ_AYKG01000010.1"/>
</dbReference>
<keyword evidence="3 7" id="KW-0067">ATP-binding</keyword>
<gene>
    <name evidence="7" type="ORF">SAJA_04490</name>
</gene>
<dbReference type="Gene3D" id="3.40.50.300">
    <property type="entry name" value="P-loop containing nucleotide triphosphate hydrolases"/>
    <property type="match status" value="1"/>
</dbReference>
<dbReference type="InterPro" id="IPR017871">
    <property type="entry name" value="ABC_transporter-like_CS"/>
</dbReference>
<feature type="domain" description="ABC transporter" evidence="6">
    <location>
        <begin position="3"/>
        <end position="236"/>
    </location>
</feature>
<dbReference type="PANTHER" id="PTHR42794">
    <property type="entry name" value="HEMIN IMPORT ATP-BINDING PROTEIN HMUV"/>
    <property type="match status" value="1"/>
</dbReference>
<organism evidence="7 8">
    <name type="scientific">Salinisphaera japonica YTM-1</name>
    <dbReference type="NCBI Taxonomy" id="1209778"/>
    <lineage>
        <taxon>Bacteria</taxon>
        <taxon>Pseudomonadati</taxon>
        <taxon>Pseudomonadota</taxon>
        <taxon>Gammaproteobacteria</taxon>
        <taxon>Salinisphaerales</taxon>
        <taxon>Salinisphaeraceae</taxon>
        <taxon>Salinisphaera</taxon>
    </lineage>
</organism>
<dbReference type="PROSITE" id="PS50893">
    <property type="entry name" value="ABC_TRANSPORTER_2"/>
    <property type="match status" value="1"/>
</dbReference>
<dbReference type="CDD" id="cd03214">
    <property type="entry name" value="ABC_Iron-Siderophores_B12_Hemin"/>
    <property type="match status" value="1"/>
</dbReference>
<keyword evidence="8" id="KW-1185">Reference proteome</keyword>
<dbReference type="InterPro" id="IPR027417">
    <property type="entry name" value="P-loop_NTPase"/>
</dbReference>
<dbReference type="EMBL" id="AYKG01000010">
    <property type="protein sequence ID" value="ROO30753.1"/>
    <property type="molecule type" value="Genomic_DNA"/>
</dbReference>
<evidence type="ECO:0000259" key="6">
    <source>
        <dbReference type="PROSITE" id="PS50893"/>
    </source>
</evidence>
<dbReference type="SMART" id="SM00382">
    <property type="entry name" value="AAA"/>
    <property type="match status" value="1"/>
</dbReference>
<evidence type="ECO:0000256" key="3">
    <source>
        <dbReference type="ARBA" id="ARBA00022840"/>
    </source>
</evidence>
<dbReference type="GO" id="GO:0016887">
    <property type="term" value="F:ATP hydrolysis activity"/>
    <property type="evidence" value="ECO:0007669"/>
    <property type="project" value="InterPro"/>
</dbReference>